<evidence type="ECO:0000313" key="5">
    <source>
        <dbReference type="Proteomes" id="UP001519343"/>
    </source>
</evidence>
<feature type="compositionally biased region" description="Low complexity" evidence="1">
    <location>
        <begin position="160"/>
        <end position="178"/>
    </location>
</feature>
<feature type="compositionally biased region" description="Polar residues" evidence="1">
    <location>
        <begin position="131"/>
        <end position="156"/>
    </location>
</feature>
<keyword evidence="4" id="KW-0132">Cell division</keyword>
<proteinExistence type="predicted"/>
<dbReference type="GO" id="GO:0051301">
    <property type="term" value="P:cell division"/>
    <property type="evidence" value="ECO:0007669"/>
    <property type="project" value="UniProtKB-KW"/>
</dbReference>
<feature type="compositionally biased region" description="Acidic residues" evidence="1">
    <location>
        <begin position="114"/>
        <end position="130"/>
    </location>
</feature>
<evidence type="ECO:0000313" key="4">
    <source>
        <dbReference type="EMBL" id="MBP1932544.1"/>
    </source>
</evidence>
<evidence type="ECO:0000256" key="1">
    <source>
        <dbReference type="SAM" id="MobiDB-lite"/>
    </source>
</evidence>
<keyword evidence="4" id="KW-0131">Cell cycle</keyword>
<name>A0ABS4GQN3_9BACL</name>
<reference evidence="4 5" key="1">
    <citation type="submission" date="2021-03" db="EMBL/GenBank/DDBJ databases">
        <title>Genomic Encyclopedia of Type Strains, Phase IV (KMG-IV): sequencing the most valuable type-strain genomes for metagenomic binning, comparative biology and taxonomic classification.</title>
        <authorList>
            <person name="Goeker M."/>
        </authorList>
    </citation>
    <scope>NUCLEOTIDE SEQUENCE [LARGE SCALE GENOMIC DNA]</scope>
    <source>
        <strain evidence="4 5">DSM 24738</strain>
    </source>
</reference>
<dbReference type="Proteomes" id="UP001519343">
    <property type="component" value="Unassembled WGS sequence"/>
</dbReference>
<protein>
    <submittedName>
        <fullName evidence="4">FtsZ-interacting cell division protein ZipA</fullName>
    </submittedName>
</protein>
<feature type="domain" description="SLH" evidence="3">
    <location>
        <begin position="28"/>
        <end position="91"/>
    </location>
</feature>
<gene>
    <name evidence="4" type="ORF">J2Z37_002552</name>
</gene>
<dbReference type="EMBL" id="JAGGKT010000007">
    <property type="protein sequence ID" value="MBP1932544.1"/>
    <property type="molecule type" value="Genomic_DNA"/>
</dbReference>
<keyword evidence="5" id="KW-1185">Reference proteome</keyword>
<evidence type="ECO:0000256" key="2">
    <source>
        <dbReference type="SAM" id="SignalP"/>
    </source>
</evidence>
<keyword evidence="2" id="KW-0732">Signal</keyword>
<feature type="signal peptide" evidence="2">
    <location>
        <begin position="1"/>
        <end position="27"/>
    </location>
</feature>
<sequence length="178" mass="19539">MNKNTVKGFVLGMVATMSIGVGISAVAAEGFFKDVKEGAWYTTNIEWAKDMGLMQGTGDDQFQPDKALTRAEMATVLRNLYENGYFAKDVEENTVNEEPAQDQVKEEQPANDQVTEEEQGTDEQVDEEQPADQTVTEEQPDSTVTEEQADSTVTEEQATDEQPAATDEAATETQATQQ</sequence>
<evidence type="ECO:0000259" key="3">
    <source>
        <dbReference type="PROSITE" id="PS51272"/>
    </source>
</evidence>
<dbReference type="RefSeq" id="WP_209810594.1">
    <property type="nucleotide sequence ID" value="NZ_JAGGKT010000007.1"/>
</dbReference>
<dbReference type="Pfam" id="PF00395">
    <property type="entry name" value="SLH"/>
    <property type="match status" value="1"/>
</dbReference>
<comment type="caution">
    <text evidence="4">The sequence shown here is derived from an EMBL/GenBank/DDBJ whole genome shotgun (WGS) entry which is preliminary data.</text>
</comment>
<feature type="chain" id="PRO_5047015580" evidence="2">
    <location>
        <begin position="28"/>
        <end position="178"/>
    </location>
</feature>
<accession>A0ABS4GQN3</accession>
<organism evidence="4 5">
    <name type="scientific">Ammoniphilus resinae</name>
    <dbReference type="NCBI Taxonomy" id="861532"/>
    <lineage>
        <taxon>Bacteria</taxon>
        <taxon>Bacillati</taxon>
        <taxon>Bacillota</taxon>
        <taxon>Bacilli</taxon>
        <taxon>Bacillales</taxon>
        <taxon>Paenibacillaceae</taxon>
        <taxon>Aneurinibacillus group</taxon>
        <taxon>Ammoniphilus</taxon>
    </lineage>
</organism>
<dbReference type="InterPro" id="IPR001119">
    <property type="entry name" value="SLH_dom"/>
</dbReference>
<dbReference type="PROSITE" id="PS51272">
    <property type="entry name" value="SLH"/>
    <property type="match status" value="1"/>
</dbReference>
<feature type="region of interest" description="Disordered" evidence="1">
    <location>
        <begin position="89"/>
        <end position="178"/>
    </location>
</feature>